<sequence length="346" mass="36561">MRMPGIEEVARATGVSTATVSRALRGLPNVSDTTRAAVRRAADELGYVASSSASGLASGRTLALGVVVPSVSRWFYTQVMEGVDAELRAASYDMILFNLGGHRGDRERVFHRSILRKRTDALLALCLDFTVEEREQLASLGHPTIVVGGPVKGLRSVGIDERSTARRATEHLLSLGHTEIAHLGGEDEEGLNSQVPAGRLRGFTIAMRTAGLPVRPEWIVPGGFALPAARAAMNRLLDRPGPRPTAVFAGSDEMAFGAILAAGDHGLSVPGDLSVIGIDDHDFSESFGLTTMAQSPFEQGAVAARILLDELGGGEPRRGSVRSPVSLVVRSSTAPPRGVYRAAPSI</sequence>
<dbReference type="PROSITE" id="PS50932">
    <property type="entry name" value="HTH_LACI_2"/>
    <property type="match status" value="1"/>
</dbReference>
<dbReference type="AlphaFoldDB" id="U2RSS6"/>
<dbReference type="SUPFAM" id="SSF53822">
    <property type="entry name" value="Periplasmic binding protein-like I"/>
    <property type="match status" value="1"/>
</dbReference>
<organism evidence="5 6">
    <name type="scientific">Leifsonia aquatica ATCC 14665</name>
    <dbReference type="NCBI Taxonomy" id="1358026"/>
    <lineage>
        <taxon>Bacteria</taxon>
        <taxon>Bacillati</taxon>
        <taxon>Actinomycetota</taxon>
        <taxon>Actinomycetes</taxon>
        <taxon>Micrococcales</taxon>
        <taxon>Microbacteriaceae</taxon>
        <taxon>Leifsonia</taxon>
    </lineage>
</organism>
<dbReference type="Pfam" id="PF00356">
    <property type="entry name" value="LacI"/>
    <property type="match status" value="1"/>
</dbReference>
<dbReference type="PATRIC" id="fig|1358026.3.peg.1523"/>
<comment type="caution">
    <text evidence="5">The sequence shown here is derived from an EMBL/GenBank/DDBJ whole genome shotgun (WGS) entry which is preliminary data.</text>
</comment>
<name>U2RSS6_LEIAQ</name>
<keyword evidence="2" id="KW-0238">DNA-binding</keyword>
<dbReference type="PANTHER" id="PTHR30146">
    <property type="entry name" value="LACI-RELATED TRANSCRIPTIONAL REPRESSOR"/>
    <property type="match status" value="1"/>
</dbReference>
<dbReference type="GO" id="GO:0000976">
    <property type="term" value="F:transcription cis-regulatory region binding"/>
    <property type="evidence" value="ECO:0007669"/>
    <property type="project" value="TreeGrafter"/>
</dbReference>
<keyword evidence="3" id="KW-0804">Transcription</keyword>
<dbReference type="PANTHER" id="PTHR30146:SF109">
    <property type="entry name" value="HTH-TYPE TRANSCRIPTIONAL REGULATOR GALS"/>
    <property type="match status" value="1"/>
</dbReference>
<evidence type="ECO:0000256" key="3">
    <source>
        <dbReference type="ARBA" id="ARBA00023163"/>
    </source>
</evidence>
<protein>
    <submittedName>
        <fullName evidence="5">Putative HTH-type transcriptional repressor CytR</fullName>
    </submittedName>
</protein>
<dbReference type="GO" id="GO:0003700">
    <property type="term" value="F:DNA-binding transcription factor activity"/>
    <property type="evidence" value="ECO:0007669"/>
    <property type="project" value="TreeGrafter"/>
</dbReference>
<reference evidence="5 6" key="1">
    <citation type="submission" date="2013-08" db="EMBL/GenBank/DDBJ databases">
        <authorList>
            <person name="Weinstock G."/>
            <person name="Sodergren E."/>
            <person name="Wylie T."/>
            <person name="Fulton L."/>
            <person name="Fulton R."/>
            <person name="Fronick C."/>
            <person name="O'Laughlin M."/>
            <person name="Godfrey J."/>
            <person name="Miner T."/>
            <person name="Herter B."/>
            <person name="Appelbaum E."/>
            <person name="Cordes M."/>
            <person name="Lek S."/>
            <person name="Wollam A."/>
            <person name="Pepin K.H."/>
            <person name="Palsikar V.B."/>
            <person name="Mitreva M."/>
            <person name="Wilson R.K."/>
        </authorList>
    </citation>
    <scope>NUCLEOTIDE SEQUENCE [LARGE SCALE GENOMIC DNA]</scope>
    <source>
        <strain evidence="5 6">ATCC 14665</strain>
    </source>
</reference>
<keyword evidence="1" id="KW-0805">Transcription regulation</keyword>
<dbReference type="SMART" id="SM00354">
    <property type="entry name" value="HTH_LACI"/>
    <property type="match status" value="1"/>
</dbReference>
<dbReference type="Gene3D" id="1.10.260.40">
    <property type="entry name" value="lambda repressor-like DNA-binding domains"/>
    <property type="match status" value="1"/>
</dbReference>
<evidence type="ECO:0000256" key="2">
    <source>
        <dbReference type="ARBA" id="ARBA00023125"/>
    </source>
</evidence>
<dbReference type="Pfam" id="PF13377">
    <property type="entry name" value="Peripla_BP_3"/>
    <property type="match status" value="1"/>
</dbReference>
<dbReference type="InterPro" id="IPR010982">
    <property type="entry name" value="Lambda_DNA-bd_dom_sf"/>
</dbReference>
<dbReference type="Proteomes" id="UP000016605">
    <property type="component" value="Unassembled WGS sequence"/>
</dbReference>
<evidence type="ECO:0000259" key="4">
    <source>
        <dbReference type="PROSITE" id="PS50932"/>
    </source>
</evidence>
<dbReference type="InterPro" id="IPR028082">
    <property type="entry name" value="Peripla_BP_I"/>
</dbReference>
<gene>
    <name evidence="5" type="ORF">N136_01772</name>
</gene>
<accession>U2RSS6</accession>
<dbReference type="PROSITE" id="PS00356">
    <property type="entry name" value="HTH_LACI_1"/>
    <property type="match status" value="1"/>
</dbReference>
<dbReference type="Gene3D" id="3.40.50.2300">
    <property type="match status" value="2"/>
</dbReference>
<feature type="domain" description="HTH lacI-type" evidence="4">
    <location>
        <begin position="4"/>
        <end position="58"/>
    </location>
</feature>
<dbReference type="CDD" id="cd06267">
    <property type="entry name" value="PBP1_LacI_sugar_binding-like"/>
    <property type="match status" value="1"/>
</dbReference>
<dbReference type="EMBL" id="AWVQ01000215">
    <property type="protein sequence ID" value="ERK71871.1"/>
    <property type="molecule type" value="Genomic_DNA"/>
</dbReference>
<dbReference type="SUPFAM" id="SSF47413">
    <property type="entry name" value="lambda repressor-like DNA-binding domains"/>
    <property type="match status" value="1"/>
</dbReference>
<dbReference type="CDD" id="cd01392">
    <property type="entry name" value="HTH_LacI"/>
    <property type="match status" value="1"/>
</dbReference>
<proteinExistence type="predicted"/>
<dbReference type="InterPro" id="IPR046335">
    <property type="entry name" value="LacI/GalR-like_sensor"/>
</dbReference>
<evidence type="ECO:0000313" key="6">
    <source>
        <dbReference type="Proteomes" id="UP000016605"/>
    </source>
</evidence>
<dbReference type="InterPro" id="IPR000843">
    <property type="entry name" value="HTH_LacI"/>
</dbReference>
<dbReference type="HOGENOM" id="CLU_037628_6_4_11"/>
<evidence type="ECO:0000256" key="1">
    <source>
        <dbReference type="ARBA" id="ARBA00023015"/>
    </source>
</evidence>
<evidence type="ECO:0000313" key="5">
    <source>
        <dbReference type="EMBL" id="ERK71871.1"/>
    </source>
</evidence>